<dbReference type="SUPFAM" id="SSF56770">
    <property type="entry name" value="HydA/Nqo6-like"/>
    <property type="match status" value="1"/>
</dbReference>
<evidence type="ECO:0000256" key="7">
    <source>
        <dbReference type="RuleBase" id="RU004464"/>
    </source>
</evidence>
<dbReference type="GO" id="GO:0045271">
    <property type="term" value="C:respiratory chain complex I"/>
    <property type="evidence" value="ECO:0007669"/>
    <property type="project" value="TreeGrafter"/>
</dbReference>
<proteinExistence type="inferred from homology"/>
<evidence type="ECO:0000259" key="8">
    <source>
        <dbReference type="Pfam" id="PF01058"/>
    </source>
</evidence>
<dbReference type="Pfam" id="PF01058">
    <property type="entry name" value="Oxidored_q6"/>
    <property type="match status" value="1"/>
</dbReference>
<keyword evidence="6 7" id="KW-0479">Metal-binding</keyword>
<keyword evidence="6" id="KW-0830">Ubiquinone</keyword>
<comment type="similarity">
    <text evidence="1 6 7">Belongs to the complex I 20 kDa subunit family.</text>
</comment>
<keyword evidence="6" id="KW-0472">Membrane</keyword>
<dbReference type="AlphaFoldDB" id="A0A6N9TSE3"/>
<dbReference type="EC" id="7.1.1.-" evidence="6"/>
<dbReference type="PANTHER" id="PTHR11995:SF14">
    <property type="entry name" value="NADH DEHYDROGENASE [UBIQUINONE] IRON-SULFUR PROTEIN 7, MITOCHONDRIAL"/>
    <property type="match status" value="1"/>
</dbReference>
<dbReference type="GO" id="GO:0005506">
    <property type="term" value="F:iron ion binding"/>
    <property type="evidence" value="ECO:0007669"/>
    <property type="project" value="UniProtKB-UniRule"/>
</dbReference>
<feature type="domain" description="NADH:ubiquinone oxidoreductase-like 20kDa subunit" evidence="8">
    <location>
        <begin position="37"/>
        <end position="146"/>
    </location>
</feature>
<comment type="subcellular location">
    <subcellularLocation>
        <location evidence="6">Cell membrane</location>
        <topology evidence="6">Peripheral membrane protein</topology>
        <orientation evidence="6">Cytoplasmic side</orientation>
    </subcellularLocation>
</comment>
<evidence type="ECO:0000313" key="10">
    <source>
        <dbReference type="Proteomes" id="UP000469346"/>
    </source>
</evidence>
<comment type="caution">
    <text evidence="9">The sequence shown here is derived from an EMBL/GenBank/DDBJ whole genome shotgun (WGS) entry which is preliminary data.</text>
</comment>
<reference evidence="9 10" key="1">
    <citation type="submission" date="2020-02" db="EMBL/GenBank/DDBJ databases">
        <title>Comparative genomics of sulfur disproportionating microorganisms.</title>
        <authorList>
            <person name="Ward L.M."/>
            <person name="Bertran E."/>
            <person name="Johnston D.T."/>
        </authorList>
    </citation>
    <scope>NUCLEOTIDE SEQUENCE [LARGE SCALE GENOMIC DNA]</scope>
    <source>
        <strain evidence="9 10">DSM 100025</strain>
    </source>
</reference>
<evidence type="ECO:0000256" key="1">
    <source>
        <dbReference type="ARBA" id="ARBA00009173"/>
    </source>
</evidence>
<comment type="function">
    <text evidence="6">NDH-1 shuttles electrons from NADH, via FMN and iron-sulfur (Fe-S) centers, to quinones in the respiratory chain. The immediate electron acceptor for the enzyme in this species is believed to be ubiquinone. Couples the redox reaction to proton translocation (for every two electrons transferred, four hydrogen ions are translocated across the cytoplasmic membrane), and thus conserves the redox energy in a proton gradient.</text>
</comment>
<sequence length="167" mass="18193">MAFEAYGGNGWLLTTFEQLINWGRKRSPWPLPYGTACCGIEMMAALASGYDMARFGAERPSFSPRQADVLIEAGTITKKMVPVLKKIYDQMAEPKWVIAMGACACSGGVFRTYSTLQGIDNVIPVDVYIPGCPPRPEALLQALLELHEKIDRDRPLRGGAARAAQGG</sequence>
<feature type="binding site" evidence="6">
    <location>
        <position position="132"/>
    </location>
    <ligand>
        <name>[4Fe-4S] cluster</name>
        <dbReference type="ChEBI" id="CHEBI:49883"/>
    </ligand>
</feature>
<dbReference type="GO" id="GO:0050136">
    <property type="term" value="F:NADH dehydrogenase (quinone) (non-electrogenic) activity"/>
    <property type="evidence" value="ECO:0007669"/>
    <property type="project" value="UniProtKB-UniRule"/>
</dbReference>
<name>A0A6N9TSE3_DISTH</name>
<feature type="binding site" evidence="6">
    <location>
        <position position="38"/>
    </location>
    <ligand>
        <name>[4Fe-4S] cluster</name>
        <dbReference type="ChEBI" id="CHEBI:49883"/>
    </ligand>
</feature>
<feature type="binding site" evidence="6">
    <location>
        <position position="37"/>
    </location>
    <ligand>
        <name>[4Fe-4S] cluster</name>
        <dbReference type="ChEBI" id="CHEBI:49883"/>
    </ligand>
</feature>
<keyword evidence="6 7" id="KW-0408">Iron</keyword>
<keyword evidence="2 6" id="KW-0813">Transport</keyword>
<dbReference type="GO" id="GO:0015990">
    <property type="term" value="P:electron transport coupled proton transport"/>
    <property type="evidence" value="ECO:0007669"/>
    <property type="project" value="TreeGrafter"/>
</dbReference>
<protein>
    <recommendedName>
        <fullName evidence="6">NADH-quinone oxidoreductase subunit B</fullName>
        <ecNumber evidence="6">7.1.1.-</ecNumber>
    </recommendedName>
    <alternativeName>
        <fullName evidence="6">NADH dehydrogenase I subunit B</fullName>
    </alternativeName>
    <alternativeName>
        <fullName evidence="6">NDH-1 subunit B</fullName>
    </alternativeName>
</protein>
<dbReference type="FunFam" id="3.40.50.12280:FF:000002">
    <property type="entry name" value="NADH-quinone oxidoreductase subunit B"/>
    <property type="match status" value="1"/>
</dbReference>
<dbReference type="InterPro" id="IPR006138">
    <property type="entry name" value="NADH_UQ_OxRdtase_20Kd_su"/>
</dbReference>
<dbReference type="EMBL" id="JAAGRR010000005">
    <property type="protein sequence ID" value="NDY41476.1"/>
    <property type="molecule type" value="Genomic_DNA"/>
</dbReference>
<comment type="subunit">
    <text evidence="6">NDH-1 is composed of 14 different subunits. Subunits NuoB, C, D, E, F, and G constitute the peripheral sector of the complex.</text>
</comment>
<keyword evidence="4 6" id="KW-1278">Translocase</keyword>
<evidence type="ECO:0000313" key="9">
    <source>
        <dbReference type="EMBL" id="NDY41476.1"/>
    </source>
</evidence>
<dbReference type="PANTHER" id="PTHR11995">
    <property type="entry name" value="NADH DEHYDROGENASE"/>
    <property type="match status" value="1"/>
</dbReference>
<gene>
    <name evidence="6" type="primary">nuoB</name>
    <name evidence="9" type="ORF">G3N55_01235</name>
</gene>
<dbReference type="NCBIfam" id="NF005012">
    <property type="entry name" value="PRK06411.1"/>
    <property type="match status" value="1"/>
</dbReference>
<dbReference type="Gene3D" id="3.40.50.12280">
    <property type="match status" value="1"/>
</dbReference>
<comment type="catalytic activity">
    <reaction evidence="6">
        <text>a quinone + NADH + 5 H(+)(in) = a quinol + NAD(+) + 4 H(+)(out)</text>
        <dbReference type="Rhea" id="RHEA:57888"/>
        <dbReference type="ChEBI" id="CHEBI:15378"/>
        <dbReference type="ChEBI" id="CHEBI:24646"/>
        <dbReference type="ChEBI" id="CHEBI:57540"/>
        <dbReference type="ChEBI" id="CHEBI:57945"/>
        <dbReference type="ChEBI" id="CHEBI:132124"/>
    </reaction>
</comment>
<evidence type="ECO:0000256" key="6">
    <source>
        <dbReference type="HAMAP-Rule" id="MF_01356"/>
    </source>
</evidence>
<keyword evidence="3 6" id="KW-0874">Quinone</keyword>
<dbReference type="HAMAP" id="MF_01356">
    <property type="entry name" value="NDH1_NuoB"/>
    <property type="match status" value="1"/>
</dbReference>
<accession>A0A6N9TSE3</accession>
<keyword evidence="6 7" id="KW-0004">4Fe-4S</keyword>
<keyword evidence="5 6" id="KW-0520">NAD</keyword>
<keyword evidence="6" id="KW-1003">Cell membrane</keyword>
<dbReference type="GO" id="GO:0008137">
    <property type="term" value="F:NADH dehydrogenase (ubiquinone) activity"/>
    <property type="evidence" value="ECO:0007669"/>
    <property type="project" value="InterPro"/>
</dbReference>
<dbReference type="GO" id="GO:0009060">
    <property type="term" value="P:aerobic respiration"/>
    <property type="evidence" value="ECO:0007669"/>
    <property type="project" value="TreeGrafter"/>
</dbReference>
<feature type="binding site" evidence="6">
    <location>
        <position position="103"/>
    </location>
    <ligand>
        <name>[4Fe-4S] cluster</name>
        <dbReference type="ChEBI" id="CHEBI:49883"/>
    </ligand>
</feature>
<dbReference type="GO" id="GO:0048038">
    <property type="term" value="F:quinone binding"/>
    <property type="evidence" value="ECO:0007669"/>
    <property type="project" value="UniProtKB-KW"/>
</dbReference>
<evidence type="ECO:0000256" key="5">
    <source>
        <dbReference type="ARBA" id="ARBA00023027"/>
    </source>
</evidence>
<evidence type="ECO:0000256" key="3">
    <source>
        <dbReference type="ARBA" id="ARBA00022719"/>
    </source>
</evidence>
<dbReference type="Proteomes" id="UP000469346">
    <property type="component" value="Unassembled WGS sequence"/>
</dbReference>
<dbReference type="RefSeq" id="WP_163297634.1">
    <property type="nucleotide sequence ID" value="NZ_JAAGRR010000005.1"/>
</dbReference>
<organism evidence="9 10">
    <name type="scientific">Dissulfurirhabdus thermomarina</name>
    <dbReference type="NCBI Taxonomy" id="1765737"/>
    <lineage>
        <taxon>Bacteria</taxon>
        <taxon>Deltaproteobacteria</taxon>
        <taxon>Dissulfurirhabdaceae</taxon>
        <taxon>Dissulfurirhabdus</taxon>
    </lineage>
</organism>
<dbReference type="InterPro" id="IPR006137">
    <property type="entry name" value="NADH_UbQ_OxRdtase-like_20kDa"/>
</dbReference>
<evidence type="ECO:0000256" key="2">
    <source>
        <dbReference type="ARBA" id="ARBA00022448"/>
    </source>
</evidence>
<dbReference type="GO" id="GO:0005886">
    <property type="term" value="C:plasma membrane"/>
    <property type="evidence" value="ECO:0007669"/>
    <property type="project" value="UniProtKB-SubCell"/>
</dbReference>
<comment type="cofactor">
    <cofactor evidence="6">
        <name>[4Fe-4S] cluster</name>
        <dbReference type="ChEBI" id="CHEBI:49883"/>
    </cofactor>
    <text evidence="6">Binds 1 [4Fe-4S] cluster.</text>
</comment>
<dbReference type="NCBIfam" id="TIGR01957">
    <property type="entry name" value="nuoB_fam"/>
    <property type="match status" value="1"/>
</dbReference>
<keyword evidence="6 7" id="KW-0411">Iron-sulfur</keyword>
<keyword evidence="10" id="KW-1185">Reference proteome</keyword>
<evidence type="ECO:0000256" key="4">
    <source>
        <dbReference type="ARBA" id="ARBA00022967"/>
    </source>
</evidence>
<dbReference type="GO" id="GO:0051539">
    <property type="term" value="F:4 iron, 4 sulfur cluster binding"/>
    <property type="evidence" value="ECO:0007669"/>
    <property type="project" value="UniProtKB-KW"/>
</dbReference>